<proteinExistence type="predicted"/>
<dbReference type="InterPro" id="IPR017263">
    <property type="entry name" value="UCP037692"/>
</dbReference>
<gene>
    <name evidence="1" type="ORF">KS419_06030</name>
</gene>
<comment type="caution">
    <text evidence="1">The sequence shown here is derived from an EMBL/GenBank/DDBJ whole genome shotgun (WGS) entry which is preliminary data.</text>
</comment>
<dbReference type="Pfam" id="PF17277">
    <property type="entry name" value="DUF5342"/>
    <property type="match status" value="1"/>
</dbReference>
<evidence type="ECO:0000313" key="1">
    <source>
        <dbReference type="EMBL" id="MBU9711284.1"/>
    </source>
</evidence>
<dbReference type="Proteomes" id="UP000784880">
    <property type="component" value="Unassembled WGS sequence"/>
</dbReference>
<dbReference type="EMBL" id="JAHQCS010000065">
    <property type="protein sequence ID" value="MBU9711284.1"/>
    <property type="molecule type" value="Genomic_DNA"/>
</dbReference>
<dbReference type="RefSeq" id="WP_217065168.1">
    <property type="nucleotide sequence ID" value="NZ_JAHQCS010000065.1"/>
</dbReference>
<reference evidence="1 2" key="1">
    <citation type="submission" date="2021-06" db="EMBL/GenBank/DDBJ databases">
        <title>Bacillus sp. RD4P76, an endophyte from a halophyte.</title>
        <authorList>
            <person name="Sun J.-Q."/>
        </authorList>
    </citation>
    <scope>NUCLEOTIDE SEQUENCE [LARGE SCALE GENOMIC DNA]</scope>
    <source>
        <strain evidence="1 2">CGMCC 1.15917</strain>
    </source>
</reference>
<sequence>MLSHFQLKEIKNNLLHQEWTFSFFYKQKRYEGKYFKDGSIKWSFFEGTEKDKQYLETCVHDLMLYHVYEEH</sequence>
<accession>A0ABS6JC78</accession>
<organism evidence="1 2">
    <name type="scientific">Evansella tamaricis</name>
    <dbReference type="NCBI Taxonomy" id="2069301"/>
    <lineage>
        <taxon>Bacteria</taxon>
        <taxon>Bacillati</taxon>
        <taxon>Bacillota</taxon>
        <taxon>Bacilli</taxon>
        <taxon>Bacillales</taxon>
        <taxon>Bacillaceae</taxon>
        <taxon>Evansella</taxon>
    </lineage>
</organism>
<evidence type="ECO:0000313" key="2">
    <source>
        <dbReference type="Proteomes" id="UP000784880"/>
    </source>
</evidence>
<name>A0ABS6JC78_9BACI</name>
<dbReference type="PIRSF" id="PIRSF037692">
    <property type="entry name" value="UCP037692"/>
    <property type="match status" value="1"/>
</dbReference>
<keyword evidence="2" id="KW-1185">Reference proteome</keyword>
<protein>
    <submittedName>
        <fullName evidence="1">YheE family protein</fullName>
    </submittedName>
</protein>